<dbReference type="CDD" id="cd00067">
    <property type="entry name" value="GAL4"/>
    <property type="match status" value="1"/>
</dbReference>
<evidence type="ECO:0000313" key="9">
    <source>
        <dbReference type="Proteomes" id="UP000813824"/>
    </source>
</evidence>
<dbReference type="GO" id="GO:0000981">
    <property type="term" value="F:DNA-binding transcription factor activity, RNA polymerase II-specific"/>
    <property type="evidence" value="ECO:0007669"/>
    <property type="project" value="InterPro"/>
</dbReference>
<dbReference type="SUPFAM" id="SSF57701">
    <property type="entry name" value="Zn2/Cys6 DNA-binding domain"/>
    <property type="match status" value="1"/>
</dbReference>
<dbReference type="PANTHER" id="PTHR31001">
    <property type="entry name" value="UNCHARACTERIZED TRANSCRIPTIONAL REGULATORY PROTEIN"/>
    <property type="match status" value="1"/>
</dbReference>
<feature type="coiled-coil region" evidence="4">
    <location>
        <begin position="88"/>
        <end position="115"/>
    </location>
</feature>
<accession>A0A8K0XNT3</accession>
<evidence type="ECO:0000256" key="2">
    <source>
        <dbReference type="ARBA" id="ARBA00022723"/>
    </source>
</evidence>
<name>A0A8K0XNT3_9AGAR</name>
<dbReference type="GO" id="GO:0003677">
    <property type="term" value="F:DNA binding"/>
    <property type="evidence" value="ECO:0007669"/>
    <property type="project" value="InterPro"/>
</dbReference>
<keyword evidence="9" id="KW-1185">Reference proteome</keyword>
<dbReference type="Pfam" id="PF00172">
    <property type="entry name" value="Zn_clus"/>
    <property type="match status" value="1"/>
</dbReference>
<dbReference type="PROSITE" id="PS00463">
    <property type="entry name" value="ZN2_CY6_FUNGAL_1"/>
    <property type="match status" value="1"/>
</dbReference>
<organism evidence="8 9">
    <name type="scientific">Cristinia sonorae</name>
    <dbReference type="NCBI Taxonomy" id="1940300"/>
    <lineage>
        <taxon>Eukaryota</taxon>
        <taxon>Fungi</taxon>
        <taxon>Dikarya</taxon>
        <taxon>Basidiomycota</taxon>
        <taxon>Agaricomycotina</taxon>
        <taxon>Agaricomycetes</taxon>
        <taxon>Agaricomycetidae</taxon>
        <taxon>Agaricales</taxon>
        <taxon>Pleurotineae</taxon>
        <taxon>Stephanosporaceae</taxon>
        <taxon>Cristinia</taxon>
    </lineage>
</organism>
<evidence type="ECO:0000256" key="1">
    <source>
        <dbReference type="ARBA" id="ARBA00004123"/>
    </source>
</evidence>
<feature type="region of interest" description="Disordered" evidence="5">
    <location>
        <begin position="1"/>
        <end position="33"/>
    </location>
</feature>
<dbReference type="CDD" id="cd12148">
    <property type="entry name" value="fungal_TF_MHR"/>
    <property type="match status" value="1"/>
</dbReference>
<dbReference type="InterPro" id="IPR036864">
    <property type="entry name" value="Zn2-C6_fun-type_DNA-bd_sf"/>
</dbReference>
<dbReference type="PANTHER" id="PTHR31001:SF56">
    <property type="entry name" value="ZN(2)-C6 FUNGAL-TYPE DOMAIN-CONTAINING PROTEIN"/>
    <property type="match status" value="1"/>
</dbReference>
<dbReference type="PROSITE" id="PS50048">
    <property type="entry name" value="ZN2_CY6_FUNGAL_2"/>
    <property type="match status" value="1"/>
</dbReference>
<protein>
    <recommendedName>
        <fullName evidence="10">Zn(2)-C6 fungal-type domain-containing protein</fullName>
    </recommendedName>
</protein>
<sequence>MSSSRSKPGPSADTGQSSVSIPRTHSRNAAKEARRIRGEIACAECRRLKIKCDRKVPCSSCVARGCAVVCPNDVLPPGDNSRHLNSATDHLQQKITKMEGRIRLLEDAVQVAQMEQSSLPHPLLRTPFVLNPMDSSDPDEDMSEDIGELADVMGSLHINEKDKSVQFYGPTGGTEARSKRSAKYMAVKDHNHTHMALRALGLPQELDIFFVSFPFTPMGIPRRPVRLTIEALLPLRERAEELSEIFMKHLSWMFQIVTLGFLRKHLIPLVYRCDQEDSRRDGDYSPHELALLLIVLAIGALVDTTQQAYNSEAQRYAALARTAAALQPIMENISLASVKFIHLLSIYNGMCGKESAVPNTYALTNLAGIMAQKVHMDPSVWKMDEKTCYERRTYFWSLLQADVLMCLSSGRPPAISNSGIHVRIPTEMEEQKHQVGENEIGFGIWGFTITRDCLLPLARHINSTTPPTYQSVLDLENKFRSYFHESSPLADAQVPVAASMQAWVRSHYQELILLFLHRAFFAKALATHPDNPLNSPYAHSLRVAYRCACLLVKVTRHQYALFPQLISRVWQIWTFAFTSAIMVGAVANRMHQLDLDPPPLQTFDKACELFKEASSTSTRAAKALVSPAKFRP</sequence>
<gene>
    <name evidence="8" type="ORF">BXZ70DRAFT_895415</name>
</gene>
<keyword evidence="4" id="KW-0175">Coiled coil</keyword>
<dbReference type="InterPro" id="IPR007219">
    <property type="entry name" value="XnlR_reg_dom"/>
</dbReference>
<dbReference type="EMBL" id="JAEVFJ010000021">
    <property type="protein sequence ID" value="KAH8097119.1"/>
    <property type="molecule type" value="Genomic_DNA"/>
</dbReference>
<feature type="domain" description="Zn(2)-C6 fungal-type" evidence="6">
    <location>
        <begin position="41"/>
        <end position="70"/>
    </location>
</feature>
<reference evidence="8" key="1">
    <citation type="journal article" date="2021" name="New Phytol.">
        <title>Evolutionary innovations through gain and loss of genes in the ectomycorrhizal Boletales.</title>
        <authorList>
            <person name="Wu G."/>
            <person name="Miyauchi S."/>
            <person name="Morin E."/>
            <person name="Kuo A."/>
            <person name="Drula E."/>
            <person name="Varga T."/>
            <person name="Kohler A."/>
            <person name="Feng B."/>
            <person name="Cao Y."/>
            <person name="Lipzen A."/>
            <person name="Daum C."/>
            <person name="Hundley H."/>
            <person name="Pangilinan J."/>
            <person name="Johnson J."/>
            <person name="Barry K."/>
            <person name="LaButti K."/>
            <person name="Ng V."/>
            <person name="Ahrendt S."/>
            <person name="Min B."/>
            <person name="Choi I.G."/>
            <person name="Park H."/>
            <person name="Plett J.M."/>
            <person name="Magnuson J."/>
            <person name="Spatafora J.W."/>
            <person name="Nagy L.G."/>
            <person name="Henrissat B."/>
            <person name="Grigoriev I.V."/>
            <person name="Yang Z.L."/>
            <person name="Xu J."/>
            <person name="Martin F.M."/>
        </authorList>
    </citation>
    <scope>NUCLEOTIDE SEQUENCE</scope>
    <source>
        <strain evidence="8">KKN 215</strain>
    </source>
</reference>
<comment type="caution">
    <text evidence="8">The sequence shown here is derived from an EMBL/GenBank/DDBJ whole genome shotgun (WGS) entry which is preliminary data.</text>
</comment>
<dbReference type="SMART" id="SM00066">
    <property type="entry name" value="GAL4"/>
    <property type="match status" value="1"/>
</dbReference>
<dbReference type="GO" id="GO:0005634">
    <property type="term" value="C:nucleus"/>
    <property type="evidence" value="ECO:0007669"/>
    <property type="project" value="UniProtKB-SubCell"/>
</dbReference>
<dbReference type="InterPro" id="IPR001138">
    <property type="entry name" value="Zn2Cys6_DnaBD"/>
</dbReference>
<keyword evidence="2" id="KW-0479">Metal-binding</keyword>
<dbReference type="PROSITE" id="PS51379">
    <property type="entry name" value="4FE4S_FER_2"/>
    <property type="match status" value="1"/>
</dbReference>
<feature type="domain" description="4Fe-4S ferredoxin-type" evidence="7">
    <location>
        <begin position="48"/>
        <end position="80"/>
    </location>
</feature>
<evidence type="ECO:0000256" key="4">
    <source>
        <dbReference type="SAM" id="Coils"/>
    </source>
</evidence>
<evidence type="ECO:0000256" key="5">
    <source>
        <dbReference type="SAM" id="MobiDB-lite"/>
    </source>
</evidence>
<dbReference type="GO" id="GO:0008270">
    <property type="term" value="F:zinc ion binding"/>
    <property type="evidence" value="ECO:0007669"/>
    <property type="project" value="InterPro"/>
</dbReference>
<evidence type="ECO:0008006" key="10">
    <source>
        <dbReference type="Google" id="ProtNLM"/>
    </source>
</evidence>
<dbReference type="Gene3D" id="4.10.240.10">
    <property type="entry name" value="Zn(2)-C6 fungal-type DNA-binding domain"/>
    <property type="match status" value="1"/>
</dbReference>
<dbReference type="GO" id="GO:0006351">
    <property type="term" value="P:DNA-templated transcription"/>
    <property type="evidence" value="ECO:0007669"/>
    <property type="project" value="InterPro"/>
</dbReference>
<evidence type="ECO:0000259" key="7">
    <source>
        <dbReference type="PROSITE" id="PS51379"/>
    </source>
</evidence>
<evidence type="ECO:0000256" key="3">
    <source>
        <dbReference type="ARBA" id="ARBA00023242"/>
    </source>
</evidence>
<dbReference type="AlphaFoldDB" id="A0A8K0XNT3"/>
<comment type="subcellular location">
    <subcellularLocation>
        <location evidence="1">Nucleus</location>
    </subcellularLocation>
</comment>
<dbReference type="Pfam" id="PF04082">
    <property type="entry name" value="Fungal_trans"/>
    <property type="match status" value="1"/>
</dbReference>
<evidence type="ECO:0000259" key="6">
    <source>
        <dbReference type="PROSITE" id="PS50048"/>
    </source>
</evidence>
<dbReference type="OrthoDB" id="424974at2759"/>
<dbReference type="Proteomes" id="UP000813824">
    <property type="component" value="Unassembled WGS sequence"/>
</dbReference>
<proteinExistence type="predicted"/>
<dbReference type="SMART" id="SM00906">
    <property type="entry name" value="Fungal_trans"/>
    <property type="match status" value="1"/>
</dbReference>
<feature type="compositionally biased region" description="Polar residues" evidence="5">
    <location>
        <begin position="13"/>
        <end position="23"/>
    </location>
</feature>
<evidence type="ECO:0000313" key="8">
    <source>
        <dbReference type="EMBL" id="KAH8097119.1"/>
    </source>
</evidence>
<dbReference type="InterPro" id="IPR050613">
    <property type="entry name" value="Sec_Metabolite_Reg"/>
</dbReference>
<dbReference type="InterPro" id="IPR017896">
    <property type="entry name" value="4Fe4S_Fe-S-bd"/>
</dbReference>
<keyword evidence="3" id="KW-0539">Nucleus</keyword>